<dbReference type="InterPro" id="IPR032687">
    <property type="entry name" value="AraC-type_N"/>
</dbReference>
<dbReference type="InterPro" id="IPR020449">
    <property type="entry name" value="Tscrpt_reg_AraC-type_HTH"/>
</dbReference>
<dbReference type="OrthoDB" id="5850238at2"/>
<dbReference type="GO" id="GO:0000976">
    <property type="term" value="F:transcription cis-regulatory region binding"/>
    <property type="evidence" value="ECO:0007669"/>
    <property type="project" value="TreeGrafter"/>
</dbReference>
<dbReference type="Proteomes" id="UP000030060">
    <property type="component" value="Unassembled WGS sequence"/>
</dbReference>
<comment type="caution">
    <text evidence="5">The sequence shown here is derived from an EMBL/GenBank/DDBJ whole genome shotgun (WGS) entry which is preliminary data.</text>
</comment>
<dbReference type="PANTHER" id="PTHR47894">
    <property type="entry name" value="HTH-TYPE TRANSCRIPTIONAL REGULATOR GADX"/>
    <property type="match status" value="1"/>
</dbReference>
<evidence type="ECO:0000313" key="5">
    <source>
        <dbReference type="EMBL" id="KGE67615.1"/>
    </source>
</evidence>
<keyword evidence="3" id="KW-0804">Transcription</keyword>
<gene>
    <name evidence="5" type="ORF">K814_0112500</name>
</gene>
<dbReference type="PANTHER" id="PTHR47894:SF4">
    <property type="entry name" value="HTH-TYPE TRANSCRIPTIONAL REGULATOR GADX"/>
    <property type="match status" value="1"/>
</dbReference>
<reference evidence="5 6" key="1">
    <citation type="journal article" date="2013" name="Genome Announc.">
        <title>Draft Genome Sequence of Pseudomonas fluorescens LMG 5329, a White Line-Inducing Principle-Producing Bioindicator for the Mushroom Pathogen Pseudomonas tolaasii.</title>
        <authorList>
            <person name="Ghequire M.G."/>
            <person name="Rokni-Zadeh H."/>
            <person name="Zarrineh P."/>
            <person name="De Mot R."/>
        </authorList>
    </citation>
    <scope>NUCLEOTIDE SEQUENCE [LARGE SCALE GENOMIC DNA]</scope>
    <source>
        <strain evidence="5 6">LMG 5329</strain>
    </source>
</reference>
<dbReference type="InterPro" id="IPR009057">
    <property type="entry name" value="Homeodomain-like_sf"/>
</dbReference>
<evidence type="ECO:0000256" key="3">
    <source>
        <dbReference type="ARBA" id="ARBA00023163"/>
    </source>
</evidence>
<dbReference type="InterPro" id="IPR018060">
    <property type="entry name" value="HTH_AraC"/>
</dbReference>
<dbReference type="SMART" id="SM00342">
    <property type="entry name" value="HTH_ARAC"/>
    <property type="match status" value="1"/>
</dbReference>
<dbReference type="Pfam" id="PF12625">
    <property type="entry name" value="Arabinose_bd"/>
    <property type="match status" value="1"/>
</dbReference>
<evidence type="ECO:0000313" key="6">
    <source>
        <dbReference type="Proteomes" id="UP000030060"/>
    </source>
</evidence>
<name>A0A0A1Z000_PSEFL</name>
<dbReference type="EMBL" id="ASGY01000085">
    <property type="protein sequence ID" value="KGE67615.1"/>
    <property type="molecule type" value="Genomic_DNA"/>
</dbReference>
<dbReference type="GO" id="GO:0003700">
    <property type="term" value="F:DNA-binding transcription factor activity"/>
    <property type="evidence" value="ECO:0007669"/>
    <property type="project" value="InterPro"/>
</dbReference>
<dbReference type="PROSITE" id="PS01124">
    <property type="entry name" value="HTH_ARAC_FAMILY_2"/>
    <property type="match status" value="1"/>
</dbReference>
<organism evidence="5 6">
    <name type="scientific">Pseudomonas fluorescens LMG 5329</name>
    <dbReference type="NCBI Taxonomy" id="1324332"/>
    <lineage>
        <taxon>Bacteria</taxon>
        <taxon>Pseudomonadati</taxon>
        <taxon>Pseudomonadota</taxon>
        <taxon>Gammaproteobacteria</taxon>
        <taxon>Pseudomonadales</taxon>
        <taxon>Pseudomonadaceae</taxon>
        <taxon>Pseudomonas</taxon>
    </lineage>
</organism>
<dbReference type="AlphaFoldDB" id="A0A0A1Z000"/>
<dbReference type="RefSeq" id="WP_038845887.1">
    <property type="nucleotide sequence ID" value="NZ_ASGY01000085.1"/>
</dbReference>
<protein>
    <submittedName>
        <fullName evidence="5">AraC family transcriptional regulator</fullName>
    </submittedName>
</protein>
<proteinExistence type="predicted"/>
<dbReference type="SUPFAM" id="SSF46689">
    <property type="entry name" value="Homeodomain-like"/>
    <property type="match status" value="1"/>
</dbReference>
<feature type="domain" description="HTH araC/xylS-type" evidence="4">
    <location>
        <begin position="232"/>
        <end position="330"/>
    </location>
</feature>
<accession>A0A0A1Z000</accession>
<dbReference type="GO" id="GO:0005829">
    <property type="term" value="C:cytosol"/>
    <property type="evidence" value="ECO:0007669"/>
    <property type="project" value="TreeGrafter"/>
</dbReference>
<keyword evidence="2" id="KW-0238">DNA-binding</keyword>
<dbReference type="Gene3D" id="1.10.10.60">
    <property type="entry name" value="Homeodomain-like"/>
    <property type="match status" value="1"/>
</dbReference>
<keyword evidence="1" id="KW-0805">Transcription regulation</keyword>
<dbReference type="Pfam" id="PF12833">
    <property type="entry name" value="HTH_18"/>
    <property type="match status" value="1"/>
</dbReference>
<evidence type="ECO:0000256" key="1">
    <source>
        <dbReference type="ARBA" id="ARBA00023015"/>
    </source>
</evidence>
<sequence length="336" mass="38049">MSTSHTHTIFAENFFRSNAELFVPFLAEVGLDERILHSPEAEIPLARYVELWEILGRKVEPSIGLRIGMQTGSSALGAYGHAVRSAPTMELVLRCLSHFIVVFSQATRVDMAEDAQRVSLSYQITDPAIVQRRQDAEFSLGIALSLLREVTQNAELKPQRVDFEHPAPTDLTAYRELFQCPVHFNQRDNRLYFPRELMDMPVRTADPRLFQALEPFLEQQRQSRAAATDLLSRLGHHIASTLSSGGASLELVAKSMGMGPRTLQRRLADHQVEFSQLVEEVRRSLAQAYVTQPEYSLTDIALLLGYAEASSFSRAFRRWTQLTPQQYRKQSRSSVD</sequence>
<evidence type="ECO:0000259" key="4">
    <source>
        <dbReference type="PROSITE" id="PS01124"/>
    </source>
</evidence>
<evidence type="ECO:0000256" key="2">
    <source>
        <dbReference type="ARBA" id="ARBA00023125"/>
    </source>
</evidence>
<dbReference type="PRINTS" id="PR00032">
    <property type="entry name" value="HTHARAC"/>
</dbReference>